<dbReference type="Pfam" id="PF01465">
    <property type="entry name" value="GRIP"/>
    <property type="match status" value="1"/>
</dbReference>
<feature type="region of interest" description="Disordered" evidence="7">
    <location>
        <begin position="731"/>
        <end position="753"/>
    </location>
</feature>
<dbReference type="Proteomes" id="UP000224854">
    <property type="component" value="Unassembled WGS sequence"/>
</dbReference>
<feature type="coiled-coil region" evidence="6">
    <location>
        <begin position="896"/>
        <end position="958"/>
    </location>
</feature>
<evidence type="ECO:0000256" key="3">
    <source>
        <dbReference type="ARBA" id="ARBA00022490"/>
    </source>
</evidence>
<feature type="compositionally biased region" description="Polar residues" evidence="7">
    <location>
        <begin position="286"/>
        <end position="295"/>
    </location>
</feature>
<feature type="compositionally biased region" description="Low complexity" evidence="7">
    <location>
        <begin position="409"/>
        <end position="435"/>
    </location>
</feature>
<dbReference type="PANTHER" id="PTHR23157">
    <property type="entry name" value="GRIP AND COILED-COIL DOMAIN-CONTAINING PROTEIN 1"/>
    <property type="match status" value="1"/>
</dbReference>
<comment type="caution">
    <text evidence="9">The sequence shown here is derived from an EMBL/GenBank/DDBJ whole genome shotgun (WGS) entry which is preliminary data.</text>
</comment>
<feature type="compositionally biased region" description="Basic and acidic residues" evidence="7">
    <location>
        <begin position="480"/>
        <end position="490"/>
    </location>
</feature>
<dbReference type="InterPro" id="IPR051952">
    <property type="entry name" value="Golgi-autophagy_related"/>
</dbReference>
<feature type="domain" description="GRIP" evidence="8">
    <location>
        <begin position="982"/>
        <end position="1023"/>
    </location>
</feature>
<keyword evidence="10" id="KW-1185">Reference proteome</keyword>
<evidence type="ECO:0000256" key="6">
    <source>
        <dbReference type="SAM" id="Coils"/>
    </source>
</evidence>
<feature type="compositionally biased region" description="Low complexity" evidence="7">
    <location>
        <begin position="962"/>
        <end position="975"/>
    </location>
</feature>
<proteinExistence type="predicted"/>
<accession>A0A2C5XU71</accession>
<comment type="subcellular location">
    <subcellularLocation>
        <location evidence="2">Cytoplasm</location>
    </subcellularLocation>
    <subcellularLocation>
        <location evidence="1">Endomembrane system</location>
        <topology evidence="1">Peripheral membrane protein</topology>
    </subcellularLocation>
</comment>
<evidence type="ECO:0000256" key="1">
    <source>
        <dbReference type="ARBA" id="ARBA00004184"/>
    </source>
</evidence>
<gene>
    <name evidence="9" type="ORF">CDD82_7748</name>
</gene>
<dbReference type="OrthoDB" id="1926336at2759"/>
<feature type="region of interest" description="Disordered" evidence="7">
    <location>
        <begin position="655"/>
        <end position="693"/>
    </location>
</feature>
<feature type="compositionally biased region" description="Basic and acidic residues" evidence="7">
    <location>
        <begin position="102"/>
        <end position="115"/>
    </location>
</feature>
<keyword evidence="3" id="KW-0963">Cytoplasm</keyword>
<feature type="region of interest" description="Disordered" evidence="7">
    <location>
        <begin position="1"/>
        <end position="126"/>
    </location>
</feature>
<dbReference type="PROSITE" id="PS50913">
    <property type="entry name" value="GRIP"/>
    <property type="match status" value="1"/>
</dbReference>
<feature type="compositionally biased region" description="Low complexity" evidence="7">
    <location>
        <begin position="451"/>
        <end position="461"/>
    </location>
</feature>
<protein>
    <recommendedName>
        <fullName evidence="8">GRIP domain-containing protein</fullName>
    </recommendedName>
</protein>
<organism evidence="9 10">
    <name type="scientific">Ophiocordyceps australis</name>
    <dbReference type="NCBI Taxonomy" id="1399860"/>
    <lineage>
        <taxon>Eukaryota</taxon>
        <taxon>Fungi</taxon>
        <taxon>Dikarya</taxon>
        <taxon>Ascomycota</taxon>
        <taxon>Pezizomycotina</taxon>
        <taxon>Sordariomycetes</taxon>
        <taxon>Hypocreomycetidae</taxon>
        <taxon>Hypocreales</taxon>
        <taxon>Ophiocordycipitaceae</taxon>
        <taxon>Ophiocordyceps</taxon>
    </lineage>
</organism>
<feature type="region of interest" description="Disordered" evidence="7">
    <location>
        <begin position="402"/>
        <end position="505"/>
    </location>
</feature>
<dbReference type="EMBL" id="NJEU01000936">
    <property type="protein sequence ID" value="PHH69448.1"/>
    <property type="molecule type" value="Genomic_DNA"/>
</dbReference>
<feature type="compositionally biased region" description="Basic and acidic residues" evidence="7">
    <location>
        <begin position="296"/>
        <end position="308"/>
    </location>
</feature>
<keyword evidence="5" id="KW-0472">Membrane</keyword>
<evidence type="ECO:0000259" key="8">
    <source>
        <dbReference type="PROSITE" id="PS50913"/>
    </source>
</evidence>
<feature type="compositionally biased region" description="Basic residues" evidence="7">
    <location>
        <begin position="440"/>
        <end position="450"/>
    </location>
</feature>
<feature type="compositionally biased region" description="Basic and acidic residues" evidence="7">
    <location>
        <begin position="731"/>
        <end position="748"/>
    </location>
</feature>
<feature type="compositionally biased region" description="Basic and acidic residues" evidence="7">
    <location>
        <begin position="7"/>
        <end position="24"/>
    </location>
</feature>
<dbReference type="PANTHER" id="PTHR23157:SF25">
    <property type="entry name" value="GRIP AND COILED-COIL DOMAIN-CONTAINING PROTEIN 1"/>
    <property type="match status" value="1"/>
</dbReference>
<feature type="region of interest" description="Disordered" evidence="7">
    <location>
        <begin position="286"/>
        <end position="308"/>
    </location>
</feature>
<dbReference type="GO" id="GO:0005794">
    <property type="term" value="C:Golgi apparatus"/>
    <property type="evidence" value="ECO:0007669"/>
    <property type="project" value="TreeGrafter"/>
</dbReference>
<feature type="region of interest" description="Disordered" evidence="7">
    <location>
        <begin position="960"/>
        <end position="984"/>
    </location>
</feature>
<feature type="coiled-coil region" evidence="6">
    <location>
        <begin position="200"/>
        <end position="227"/>
    </location>
</feature>
<evidence type="ECO:0000256" key="7">
    <source>
        <dbReference type="SAM" id="MobiDB-lite"/>
    </source>
</evidence>
<dbReference type="AlphaFoldDB" id="A0A2C5XU71"/>
<sequence length="1023" mass="113180">MLQRIRGAIDRTIAEEQARQRNHLDASGSSTPSRSASTSSRRAARSKATSLTDAPNPDPAVFEAAFVIDDGDDASRAGTPKPLPPEKDEAAPDGAPLSNGAHDARRDAETARDGTADMAQDASELTPEIKQRLRKLEKLEATYPELLRSYRVAHRRATAIEPFEKALRENTPLTSITDPGALTEYLNQLNLRSDMVMEELKKVSADRDDLKTKYTESQDKLGRLESELGTLKSAATKSQDGDKTQDQQDFFSYDDEMPKLQAQLETKSAQIERLEATVDNLTKQLQASKQNATDTQDAKHDSSAESRAEQASLLQQLEARTKEINSQRETLEQTQKRFAKLEDETRAAKEASQLKAKQMEASIASSDKRAADLDAQLSKANAAKMISKKLIDDLNAQVDEMKKEKAEAEAAQPKQAQQADAATATQQPATPTAAAGSGGSKKKKTKKKAKSGVSASATVAVPEEASPPVQTQPATQLMKLEQEIKDKDSQIEGMSKQRKTEQELREEVESLQENLINIGQDHVEAKDKIKELQADKASLTSQVSVLQDKLGASVGKSQGDLEGLQKEYDQVQEKMASLQSEVGAAQQLAQSRFKDLTELREVLEKAQPELKKLGQESAELKTVKETLAAKTKELQEMDRKEKELEQQVARVQRGLADGEAEVKRLSQKLATESAGRQEAEEGRRVAERSLRRAEADKIELSAKAEKLERELSKTQEEGKQLRARIKELEEQMHKARRERAAAQEEAEFRSQQYSNAQGLLSSMRDQTAEMGMQLKEAQAQAEAAEEELSEVRRLLQERTGEGETMRRLLGDVDSRAEGQVREMRAQLEAAIEERDRIEEEGRLAVRRRVREGEELRQRIKELEGESSKAAREQQDVAWQQQQQQWEKQRQLVLEAEAKAEAEASEARTAVSQLRAALEASERQVQQQQVGERELRRALDEAQQRCDSVARELRAAQGKLTVSATAGRRGSAESSASGGGGGGGGGGGDAMYLKTILLQFLEQKDGKLRAQLVPVLGKLLKFDK</sequence>
<evidence type="ECO:0000256" key="2">
    <source>
        <dbReference type="ARBA" id="ARBA00004496"/>
    </source>
</evidence>
<evidence type="ECO:0000313" key="10">
    <source>
        <dbReference type="Proteomes" id="UP000224854"/>
    </source>
</evidence>
<name>A0A2C5XU71_9HYPO</name>
<dbReference type="InterPro" id="IPR000237">
    <property type="entry name" value="GRIP_dom"/>
</dbReference>
<evidence type="ECO:0000256" key="4">
    <source>
        <dbReference type="ARBA" id="ARBA00023054"/>
    </source>
</evidence>
<reference evidence="9 10" key="1">
    <citation type="submission" date="2017-06" db="EMBL/GenBank/DDBJ databases">
        <title>Ant-infecting Ophiocordyceps genomes reveal a high diversity of potential behavioral manipulation genes and a possible major role for enterotoxins.</title>
        <authorList>
            <person name="De Bekker C."/>
            <person name="Evans H.C."/>
            <person name="Brachmann A."/>
            <person name="Hughes D.P."/>
        </authorList>
    </citation>
    <scope>NUCLEOTIDE SEQUENCE [LARGE SCALE GENOMIC DNA]</scope>
    <source>
        <strain evidence="9 10">1348a</strain>
    </source>
</reference>
<dbReference type="Gene3D" id="1.10.287.1490">
    <property type="match status" value="1"/>
</dbReference>
<evidence type="ECO:0000313" key="9">
    <source>
        <dbReference type="EMBL" id="PHH69448.1"/>
    </source>
</evidence>
<feature type="compositionally biased region" description="Basic and acidic residues" evidence="7">
    <location>
        <begin position="675"/>
        <end position="693"/>
    </location>
</feature>
<keyword evidence="4 6" id="KW-0175">Coiled coil</keyword>
<feature type="compositionally biased region" description="Low complexity" evidence="7">
    <location>
        <begin position="26"/>
        <end position="52"/>
    </location>
</feature>
<evidence type="ECO:0000256" key="5">
    <source>
        <dbReference type="ARBA" id="ARBA00023136"/>
    </source>
</evidence>
<feature type="region of interest" description="Disordered" evidence="7">
    <location>
        <begin position="342"/>
        <end position="371"/>
    </location>
</feature>